<proteinExistence type="predicted"/>
<evidence type="ECO:0000256" key="1">
    <source>
        <dbReference type="ARBA" id="ARBA00022729"/>
    </source>
</evidence>
<dbReference type="PANTHER" id="PTHR21666:SF289">
    <property type="entry name" value="L-ALA--D-GLU ENDOPEPTIDASE"/>
    <property type="match status" value="1"/>
</dbReference>
<accession>A0ABX8D9N4</accession>
<organism evidence="4 5">
    <name type="scientific">Cellulomonas wangleii</name>
    <dbReference type="NCBI Taxonomy" id="2816956"/>
    <lineage>
        <taxon>Bacteria</taxon>
        <taxon>Bacillati</taxon>
        <taxon>Actinomycetota</taxon>
        <taxon>Actinomycetes</taxon>
        <taxon>Micrococcales</taxon>
        <taxon>Cellulomonadaceae</taxon>
        <taxon>Cellulomonas</taxon>
    </lineage>
</organism>
<dbReference type="InterPro" id="IPR016047">
    <property type="entry name" value="M23ase_b-sheet_dom"/>
</dbReference>
<dbReference type="InterPro" id="IPR011055">
    <property type="entry name" value="Dup_hybrid_motif"/>
</dbReference>
<dbReference type="InterPro" id="IPR050570">
    <property type="entry name" value="Cell_wall_metabolism_enzyme"/>
</dbReference>
<dbReference type="Proteomes" id="UP000677804">
    <property type="component" value="Chromosome"/>
</dbReference>
<feature type="domain" description="M23ase beta-sheet core" evidence="3">
    <location>
        <begin position="66"/>
        <end position="161"/>
    </location>
</feature>
<evidence type="ECO:0000313" key="5">
    <source>
        <dbReference type="Proteomes" id="UP000677804"/>
    </source>
</evidence>
<keyword evidence="5" id="KW-1185">Reference proteome</keyword>
<reference evidence="4 5" key="1">
    <citation type="submission" date="2021-05" db="EMBL/GenBank/DDBJ databases">
        <title>Novel species in genus Cellulomonas.</title>
        <authorList>
            <person name="Zhang G."/>
        </authorList>
    </citation>
    <scope>NUCLEOTIDE SEQUENCE [LARGE SCALE GENOMIC DNA]</scope>
    <source>
        <strain evidence="5">zg-ZUI222</strain>
    </source>
</reference>
<dbReference type="CDD" id="cd12797">
    <property type="entry name" value="M23_peptidase"/>
    <property type="match status" value="1"/>
</dbReference>
<evidence type="ECO:0000313" key="4">
    <source>
        <dbReference type="EMBL" id="QVI64162.1"/>
    </source>
</evidence>
<evidence type="ECO:0000256" key="2">
    <source>
        <dbReference type="SAM" id="MobiDB-lite"/>
    </source>
</evidence>
<dbReference type="Pfam" id="PF01551">
    <property type="entry name" value="Peptidase_M23"/>
    <property type="match status" value="1"/>
</dbReference>
<feature type="compositionally biased region" description="Gly residues" evidence="2">
    <location>
        <begin position="1"/>
        <end position="10"/>
    </location>
</feature>
<dbReference type="PANTHER" id="PTHR21666">
    <property type="entry name" value="PEPTIDASE-RELATED"/>
    <property type="match status" value="1"/>
</dbReference>
<dbReference type="SUPFAM" id="SSF51261">
    <property type="entry name" value="Duplicated hybrid motif"/>
    <property type="match status" value="1"/>
</dbReference>
<sequence>MGTVPAGGGSPPVVGGAPARTVSRAGAGPARAGARETPVGAYRAPVDGVPRLLRAFDPPPQPWLAGHRGVDLGAGSGATVRAPAAGTVTFAGDVAGRGVVTVLHDDGLRSSLEPLSPAVAPGARVDAGGALGALTGDAHGGTPGGPALHWGVRDGDRYVDPWALLPGHGPVVLLPLR</sequence>
<protein>
    <submittedName>
        <fullName evidence="4">M23 family metallopeptidase</fullName>
    </submittedName>
</protein>
<evidence type="ECO:0000259" key="3">
    <source>
        <dbReference type="Pfam" id="PF01551"/>
    </source>
</evidence>
<feature type="compositionally biased region" description="Low complexity" evidence="2">
    <location>
        <begin position="11"/>
        <end position="32"/>
    </location>
</feature>
<gene>
    <name evidence="4" type="ORF">KG103_07485</name>
</gene>
<dbReference type="EMBL" id="CP074405">
    <property type="protein sequence ID" value="QVI64162.1"/>
    <property type="molecule type" value="Genomic_DNA"/>
</dbReference>
<name>A0ABX8D9N4_9CELL</name>
<keyword evidence="1" id="KW-0732">Signal</keyword>
<feature type="region of interest" description="Disordered" evidence="2">
    <location>
        <begin position="1"/>
        <end position="41"/>
    </location>
</feature>
<dbReference type="Gene3D" id="2.70.70.10">
    <property type="entry name" value="Glucose Permease (Domain IIA)"/>
    <property type="match status" value="1"/>
</dbReference>